<dbReference type="RefSeq" id="WP_204518809.1">
    <property type="nucleotide sequence ID" value="NZ_BAABIN010000014.1"/>
</dbReference>
<evidence type="ECO:0000256" key="1">
    <source>
        <dbReference type="SAM" id="MobiDB-lite"/>
    </source>
</evidence>
<keyword evidence="3" id="KW-1185">Reference proteome</keyword>
<gene>
    <name evidence="2" type="ORF">JOD01_002694</name>
</gene>
<feature type="region of interest" description="Disordered" evidence="1">
    <location>
        <begin position="26"/>
        <end position="52"/>
    </location>
</feature>
<evidence type="ECO:0000313" key="3">
    <source>
        <dbReference type="Proteomes" id="UP000717624"/>
    </source>
</evidence>
<dbReference type="AlphaFoldDB" id="A0A938XV67"/>
<comment type="caution">
    <text evidence="2">The sequence shown here is derived from an EMBL/GenBank/DDBJ whole genome shotgun (WGS) entry which is preliminary data.</text>
</comment>
<organism evidence="2 3">
    <name type="scientific">Brevibacillus fulvus</name>
    <dbReference type="NCBI Taxonomy" id="1125967"/>
    <lineage>
        <taxon>Bacteria</taxon>
        <taxon>Bacillati</taxon>
        <taxon>Bacillota</taxon>
        <taxon>Bacilli</taxon>
        <taxon>Bacillales</taxon>
        <taxon>Paenibacillaceae</taxon>
        <taxon>Brevibacillus</taxon>
    </lineage>
</organism>
<evidence type="ECO:0000313" key="2">
    <source>
        <dbReference type="EMBL" id="MBM7591068.1"/>
    </source>
</evidence>
<dbReference type="Proteomes" id="UP000717624">
    <property type="component" value="Unassembled WGS sequence"/>
</dbReference>
<protein>
    <submittedName>
        <fullName evidence="2">Uncharacterized protein</fullName>
    </submittedName>
</protein>
<reference evidence="2" key="1">
    <citation type="submission" date="2021-01" db="EMBL/GenBank/DDBJ databases">
        <title>Genomic Encyclopedia of Type Strains, Phase IV (KMG-IV): sequencing the most valuable type-strain genomes for metagenomic binning, comparative biology and taxonomic classification.</title>
        <authorList>
            <person name="Goeker M."/>
        </authorList>
    </citation>
    <scope>NUCLEOTIDE SEQUENCE</scope>
    <source>
        <strain evidence="2">DSM 25523</strain>
    </source>
</reference>
<accession>A0A938XV67</accession>
<proteinExistence type="predicted"/>
<dbReference type="EMBL" id="JAFBEB010000009">
    <property type="protein sequence ID" value="MBM7591068.1"/>
    <property type="molecule type" value="Genomic_DNA"/>
</dbReference>
<name>A0A938XV67_9BACL</name>
<sequence length="52" mass="5739">MEKSTIELPEVDIPDEVTQVERPEIGETTIHPEPSSPQAEQFSESAKIGFGK</sequence>